<feature type="signal peptide" evidence="5">
    <location>
        <begin position="1"/>
        <end position="24"/>
    </location>
</feature>
<comment type="caution">
    <text evidence="7">The sequence shown here is derived from an EMBL/GenBank/DDBJ whole genome shotgun (WGS) entry which is preliminary data.</text>
</comment>
<dbReference type="PROSITE" id="PS51935">
    <property type="entry name" value="NLPC_P60"/>
    <property type="match status" value="1"/>
</dbReference>
<dbReference type="EMBL" id="ADGH01000019">
    <property type="protein sequence ID" value="EHG23296.1"/>
    <property type="molecule type" value="Genomic_DNA"/>
</dbReference>
<evidence type="ECO:0000256" key="3">
    <source>
        <dbReference type="ARBA" id="ARBA00022801"/>
    </source>
</evidence>
<organism evidence="7 8">
    <name type="scientific">Selenomonas noxia F0398</name>
    <dbReference type="NCBI Taxonomy" id="702437"/>
    <lineage>
        <taxon>Bacteria</taxon>
        <taxon>Bacillati</taxon>
        <taxon>Bacillota</taxon>
        <taxon>Negativicutes</taxon>
        <taxon>Selenomonadales</taxon>
        <taxon>Selenomonadaceae</taxon>
        <taxon>Selenomonas</taxon>
    </lineage>
</organism>
<evidence type="ECO:0000256" key="5">
    <source>
        <dbReference type="SAM" id="SignalP"/>
    </source>
</evidence>
<reference evidence="7 8" key="1">
    <citation type="submission" date="2011-08" db="EMBL/GenBank/DDBJ databases">
        <title>The Genome Sequence of Selenomonas noxia F0398.</title>
        <authorList>
            <consortium name="The Broad Institute Genome Sequencing Platform"/>
            <person name="Earl A."/>
            <person name="Ward D."/>
            <person name="Feldgarden M."/>
            <person name="Gevers D."/>
            <person name="Izard J."/>
            <person name="Ganesan A."/>
            <person name="Blanton J.M."/>
            <person name="Baranova O.V."/>
            <person name="Tanner A.C."/>
            <person name="Dewhirst F.E."/>
            <person name="Young S.K."/>
            <person name="Zeng Q."/>
            <person name="Gargeya S."/>
            <person name="Fitzgerald M."/>
            <person name="Haas B."/>
            <person name="Abouelleil A."/>
            <person name="Alvarado L."/>
            <person name="Arachchi H.M."/>
            <person name="Berlin A."/>
            <person name="Brown A."/>
            <person name="Chapman S.B."/>
            <person name="Chen Z."/>
            <person name="Dunbar C."/>
            <person name="Freedman E."/>
            <person name="Gearin G."/>
            <person name="Gellesch M."/>
            <person name="Goldberg J."/>
            <person name="Griggs A."/>
            <person name="Gujja S."/>
            <person name="Heiman D."/>
            <person name="Howarth C."/>
            <person name="Larson L."/>
            <person name="Lui A."/>
            <person name="MacDonald P.J.P."/>
            <person name="Montmayeur A."/>
            <person name="Murphy C."/>
            <person name="Neiman D."/>
            <person name="Pearson M."/>
            <person name="Priest M."/>
            <person name="Roberts A."/>
            <person name="Saif S."/>
            <person name="Shea T."/>
            <person name="Shenoy N."/>
            <person name="Sisk P."/>
            <person name="Stolte C."/>
            <person name="Sykes S."/>
            <person name="Wortman J."/>
            <person name="Nusbaum C."/>
            <person name="Birren B."/>
        </authorList>
    </citation>
    <scope>NUCLEOTIDE SEQUENCE [LARGE SCALE GENOMIC DNA]</scope>
    <source>
        <strain evidence="7 8">F0398</strain>
    </source>
</reference>
<dbReference type="Gene3D" id="1.10.101.10">
    <property type="entry name" value="PGBD-like superfamily/PGBD"/>
    <property type="match status" value="1"/>
</dbReference>
<accession>A0ABP2MMT6</accession>
<comment type="similarity">
    <text evidence="1">Belongs to the peptidase C40 family.</text>
</comment>
<dbReference type="InterPro" id="IPR038765">
    <property type="entry name" value="Papain-like_cys_pep_sf"/>
</dbReference>
<dbReference type="Proteomes" id="UP000003175">
    <property type="component" value="Unassembled WGS sequence"/>
</dbReference>
<keyword evidence="2" id="KW-0645">Protease</keyword>
<keyword evidence="8" id="KW-1185">Reference proteome</keyword>
<dbReference type="GeneID" id="32474754"/>
<dbReference type="InterPro" id="IPR000064">
    <property type="entry name" value="NLP_P60_dom"/>
</dbReference>
<dbReference type="InterPro" id="IPR002477">
    <property type="entry name" value="Peptidoglycan-bd-like"/>
</dbReference>
<dbReference type="SUPFAM" id="SSF47090">
    <property type="entry name" value="PGBD-like"/>
    <property type="match status" value="1"/>
</dbReference>
<keyword evidence="3" id="KW-0378">Hydrolase</keyword>
<evidence type="ECO:0000256" key="4">
    <source>
        <dbReference type="ARBA" id="ARBA00022807"/>
    </source>
</evidence>
<name>A0ABP2MMT6_9FIRM</name>
<dbReference type="RefSeq" id="WP_006695492.1">
    <property type="nucleotide sequence ID" value="NZ_JH376862.1"/>
</dbReference>
<keyword evidence="4" id="KW-0788">Thiol protease</keyword>
<dbReference type="SUPFAM" id="SSF54001">
    <property type="entry name" value="Cysteine proteinases"/>
    <property type="match status" value="1"/>
</dbReference>
<feature type="chain" id="PRO_5046577281" description="NlpC/P60 domain-containing protein" evidence="5">
    <location>
        <begin position="25"/>
        <end position="245"/>
    </location>
</feature>
<gene>
    <name evidence="7" type="ORF">HMPREF9432_01876</name>
</gene>
<dbReference type="PANTHER" id="PTHR47053:SF1">
    <property type="entry name" value="MUREIN DD-ENDOPEPTIDASE MEPH-RELATED"/>
    <property type="match status" value="1"/>
</dbReference>
<keyword evidence="5" id="KW-0732">Signal</keyword>
<dbReference type="Gene3D" id="3.90.1720.10">
    <property type="entry name" value="endopeptidase domain like (from Nostoc punctiforme)"/>
    <property type="match status" value="1"/>
</dbReference>
<dbReference type="InterPro" id="IPR051202">
    <property type="entry name" value="Peptidase_C40"/>
</dbReference>
<sequence>MKGLPRLLVCTGILFAFAAGTAFASPTLREGAHGHDVLILQQALQKAGYKIKNADGVFGKDTERAVAEFQRDNKIKITGVVNNATWRALKNAPSTRPWGVDIAPPTKKNLPLAPNGKPILPVSKVSDVIKTAKSYMGTPYIFGGATPKGFDCSGYLQYVFQKHGIAIPRTADEQYKLGLRTKSTKELVPGDLVFFETYEKGASHCGIYLGKGEFIHASTSKGVRIDKLSNSYWQPRFLGGKHIVK</sequence>
<protein>
    <recommendedName>
        <fullName evidence="6">NlpC/P60 domain-containing protein</fullName>
    </recommendedName>
</protein>
<dbReference type="Pfam" id="PF01471">
    <property type="entry name" value="PG_binding_1"/>
    <property type="match status" value="1"/>
</dbReference>
<evidence type="ECO:0000256" key="2">
    <source>
        <dbReference type="ARBA" id="ARBA00022670"/>
    </source>
</evidence>
<evidence type="ECO:0000259" key="6">
    <source>
        <dbReference type="PROSITE" id="PS51935"/>
    </source>
</evidence>
<dbReference type="Pfam" id="PF00877">
    <property type="entry name" value="NLPC_P60"/>
    <property type="match status" value="1"/>
</dbReference>
<dbReference type="PANTHER" id="PTHR47053">
    <property type="entry name" value="MUREIN DD-ENDOPEPTIDASE MEPH-RELATED"/>
    <property type="match status" value="1"/>
</dbReference>
<proteinExistence type="inferred from homology"/>
<evidence type="ECO:0000313" key="7">
    <source>
        <dbReference type="EMBL" id="EHG23296.1"/>
    </source>
</evidence>
<evidence type="ECO:0000313" key="8">
    <source>
        <dbReference type="Proteomes" id="UP000003175"/>
    </source>
</evidence>
<evidence type="ECO:0000256" key="1">
    <source>
        <dbReference type="ARBA" id="ARBA00007074"/>
    </source>
</evidence>
<dbReference type="InterPro" id="IPR036366">
    <property type="entry name" value="PGBDSf"/>
</dbReference>
<dbReference type="InterPro" id="IPR036365">
    <property type="entry name" value="PGBD-like_sf"/>
</dbReference>
<feature type="domain" description="NlpC/P60" evidence="6">
    <location>
        <begin position="122"/>
        <end position="244"/>
    </location>
</feature>